<dbReference type="GO" id="GO:0005096">
    <property type="term" value="F:GTPase activator activity"/>
    <property type="evidence" value="ECO:0007669"/>
    <property type="project" value="UniProtKB-KW"/>
</dbReference>
<evidence type="ECO:0000256" key="3">
    <source>
        <dbReference type="ARBA" id="ARBA00022443"/>
    </source>
</evidence>
<keyword evidence="3 11" id="KW-0728">SH3 domain</keyword>
<dbReference type="Proteomes" id="UP000678393">
    <property type="component" value="Unassembled WGS sequence"/>
</dbReference>
<dbReference type="PANTHER" id="PTHR45854:SF3">
    <property type="entry name" value="ARFGAP WITH SH3 DOMAIN, ANK REPEAT AND PH DOMAIN-CONTAINING PROTEIN"/>
    <property type="match status" value="1"/>
</dbReference>
<dbReference type="EMBL" id="CAJHNH020000669">
    <property type="protein sequence ID" value="CAG5119215.1"/>
    <property type="molecule type" value="Genomic_DNA"/>
</dbReference>
<proteinExistence type="predicted"/>
<evidence type="ECO:0000256" key="8">
    <source>
        <dbReference type="ARBA" id="ARBA00022833"/>
    </source>
</evidence>
<dbReference type="PANTHER" id="PTHR45854">
    <property type="entry name" value="ASAP FAMILY MEMBER"/>
    <property type="match status" value="1"/>
</dbReference>
<dbReference type="Pfam" id="PF00018">
    <property type="entry name" value="SH3_1"/>
    <property type="match status" value="1"/>
</dbReference>
<organism evidence="13 14">
    <name type="scientific">Candidula unifasciata</name>
    <dbReference type="NCBI Taxonomy" id="100452"/>
    <lineage>
        <taxon>Eukaryota</taxon>
        <taxon>Metazoa</taxon>
        <taxon>Spiralia</taxon>
        <taxon>Lophotrochozoa</taxon>
        <taxon>Mollusca</taxon>
        <taxon>Gastropoda</taxon>
        <taxon>Heterobranchia</taxon>
        <taxon>Euthyneura</taxon>
        <taxon>Panpulmonata</taxon>
        <taxon>Eupulmonata</taxon>
        <taxon>Stylommatophora</taxon>
        <taxon>Helicina</taxon>
        <taxon>Helicoidea</taxon>
        <taxon>Geomitridae</taxon>
        <taxon>Candidula</taxon>
    </lineage>
</organism>
<dbReference type="AlphaFoldDB" id="A0A8S3YUD2"/>
<dbReference type="GO" id="GO:0005737">
    <property type="term" value="C:cytoplasm"/>
    <property type="evidence" value="ECO:0007669"/>
    <property type="project" value="UniProtKB-SubCell"/>
</dbReference>
<evidence type="ECO:0000256" key="6">
    <source>
        <dbReference type="ARBA" id="ARBA00022723"/>
    </source>
</evidence>
<evidence type="ECO:0000256" key="5">
    <source>
        <dbReference type="ARBA" id="ARBA00022490"/>
    </source>
</evidence>
<accession>A0A8S3YUD2</accession>
<dbReference type="SUPFAM" id="SSF50044">
    <property type="entry name" value="SH3-domain"/>
    <property type="match status" value="1"/>
</dbReference>
<evidence type="ECO:0000256" key="7">
    <source>
        <dbReference type="ARBA" id="ARBA00022737"/>
    </source>
</evidence>
<evidence type="ECO:0000256" key="4">
    <source>
        <dbReference type="ARBA" id="ARBA00022468"/>
    </source>
</evidence>
<dbReference type="GO" id="GO:0046872">
    <property type="term" value="F:metal ion binding"/>
    <property type="evidence" value="ECO:0007669"/>
    <property type="project" value="UniProtKB-KW"/>
</dbReference>
<dbReference type="Gene3D" id="2.30.30.40">
    <property type="entry name" value="SH3 Domains"/>
    <property type="match status" value="1"/>
</dbReference>
<keyword evidence="9" id="KW-0040">ANK repeat</keyword>
<keyword evidence="10" id="KW-0472">Membrane</keyword>
<keyword evidence="8" id="KW-0862">Zinc</keyword>
<dbReference type="PRINTS" id="PR00452">
    <property type="entry name" value="SH3DOMAIN"/>
</dbReference>
<sequence>ERRKTDLRLDGSAVQNKSQWQTKRKYRALYDCEADNEDELTFQEGEIIVVLHEEEEEWWEGEIEGQPHRRGLFPLSFVTPVND</sequence>
<evidence type="ECO:0000256" key="9">
    <source>
        <dbReference type="ARBA" id="ARBA00023043"/>
    </source>
</evidence>
<dbReference type="OrthoDB" id="435430at2759"/>
<keyword evidence="7" id="KW-0677">Repeat</keyword>
<dbReference type="InterPro" id="IPR036028">
    <property type="entry name" value="SH3-like_dom_sf"/>
</dbReference>
<evidence type="ECO:0000256" key="10">
    <source>
        <dbReference type="ARBA" id="ARBA00023136"/>
    </source>
</evidence>
<evidence type="ECO:0000313" key="13">
    <source>
        <dbReference type="EMBL" id="CAG5119215.1"/>
    </source>
</evidence>
<reference evidence="13" key="1">
    <citation type="submission" date="2021-04" db="EMBL/GenBank/DDBJ databases">
        <authorList>
            <consortium name="Molecular Ecology Group"/>
        </authorList>
    </citation>
    <scope>NUCLEOTIDE SEQUENCE</scope>
</reference>
<keyword evidence="4" id="KW-0343">GTPase activation</keyword>
<evidence type="ECO:0000256" key="1">
    <source>
        <dbReference type="ARBA" id="ARBA00004370"/>
    </source>
</evidence>
<evidence type="ECO:0000313" key="14">
    <source>
        <dbReference type="Proteomes" id="UP000678393"/>
    </source>
</evidence>
<dbReference type="InterPro" id="IPR043593">
    <property type="entry name" value="ASAP"/>
</dbReference>
<keyword evidence="14" id="KW-1185">Reference proteome</keyword>
<keyword evidence="6" id="KW-0479">Metal-binding</keyword>
<name>A0A8S3YUD2_9EUPU</name>
<feature type="domain" description="SH3" evidence="12">
    <location>
        <begin position="21"/>
        <end position="83"/>
    </location>
</feature>
<protein>
    <recommendedName>
        <fullName evidence="12">SH3 domain-containing protein</fullName>
    </recommendedName>
</protein>
<dbReference type="PROSITE" id="PS50002">
    <property type="entry name" value="SH3"/>
    <property type="match status" value="1"/>
</dbReference>
<feature type="non-terminal residue" evidence="13">
    <location>
        <position position="83"/>
    </location>
</feature>
<dbReference type="SMART" id="SM00326">
    <property type="entry name" value="SH3"/>
    <property type="match status" value="1"/>
</dbReference>
<keyword evidence="5" id="KW-0963">Cytoplasm</keyword>
<evidence type="ECO:0000256" key="11">
    <source>
        <dbReference type="PROSITE-ProRule" id="PRU00192"/>
    </source>
</evidence>
<dbReference type="InterPro" id="IPR001452">
    <property type="entry name" value="SH3_domain"/>
</dbReference>
<comment type="caution">
    <text evidence="13">The sequence shown here is derived from an EMBL/GenBank/DDBJ whole genome shotgun (WGS) entry which is preliminary data.</text>
</comment>
<comment type="subcellular location">
    <subcellularLocation>
        <location evidence="2">Cytoplasm</location>
    </subcellularLocation>
    <subcellularLocation>
        <location evidence="1">Membrane</location>
    </subcellularLocation>
</comment>
<gene>
    <name evidence="13" type="ORF">CUNI_LOCUS4773</name>
</gene>
<dbReference type="GO" id="GO:0016020">
    <property type="term" value="C:membrane"/>
    <property type="evidence" value="ECO:0007669"/>
    <property type="project" value="UniProtKB-SubCell"/>
</dbReference>
<evidence type="ECO:0000256" key="2">
    <source>
        <dbReference type="ARBA" id="ARBA00004496"/>
    </source>
</evidence>
<evidence type="ECO:0000259" key="12">
    <source>
        <dbReference type="PROSITE" id="PS50002"/>
    </source>
</evidence>
<dbReference type="FunFam" id="2.30.30.40:FF:000012">
    <property type="entry name" value="Arf-GAP with SH3 domain, ANK repeat and PH domain-containing protein 2"/>
    <property type="match status" value="1"/>
</dbReference>